<dbReference type="Pfam" id="PF00023">
    <property type="entry name" value="Ank"/>
    <property type="match status" value="1"/>
</dbReference>
<dbReference type="AlphaFoldDB" id="A0A8H4UDN6"/>
<evidence type="ECO:0000256" key="1">
    <source>
        <dbReference type="ARBA" id="ARBA00022737"/>
    </source>
</evidence>
<name>A0A8H4UDN6_9HYPO</name>
<evidence type="ECO:0000256" key="3">
    <source>
        <dbReference type="SAM" id="MobiDB-lite"/>
    </source>
</evidence>
<dbReference type="PRINTS" id="PR01415">
    <property type="entry name" value="ANKYRIN"/>
</dbReference>
<dbReference type="Gene3D" id="3.40.50.300">
    <property type="entry name" value="P-loop containing nucleotide triphosphate hydrolases"/>
    <property type="match status" value="1"/>
</dbReference>
<dbReference type="InterPro" id="IPR056884">
    <property type="entry name" value="NPHP3-like_N"/>
</dbReference>
<organism evidence="5 6">
    <name type="scientific">Fusarium zealandicum</name>
    <dbReference type="NCBI Taxonomy" id="1053134"/>
    <lineage>
        <taxon>Eukaryota</taxon>
        <taxon>Fungi</taxon>
        <taxon>Dikarya</taxon>
        <taxon>Ascomycota</taxon>
        <taxon>Pezizomycotina</taxon>
        <taxon>Sordariomycetes</taxon>
        <taxon>Hypocreomycetidae</taxon>
        <taxon>Hypocreales</taxon>
        <taxon>Nectriaceae</taxon>
        <taxon>Fusarium</taxon>
        <taxon>Fusarium staphyleae species complex</taxon>
    </lineage>
</organism>
<feature type="repeat" description="ANK" evidence="2">
    <location>
        <begin position="845"/>
        <end position="873"/>
    </location>
</feature>
<dbReference type="InterPro" id="IPR027417">
    <property type="entry name" value="P-loop_NTPase"/>
</dbReference>
<evidence type="ECO:0000259" key="4">
    <source>
        <dbReference type="Pfam" id="PF24883"/>
    </source>
</evidence>
<reference evidence="5" key="1">
    <citation type="journal article" date="2020" name="BMC Genomics">
        <title>Correction to: Identification and distribution of gene clusters required for synthesis of sphingolipid metabolism inhibitors in diverse species of the filamentous fungus Fusarium.</title>
        <authorList>
            <person name="Kim H.S."/>
            <person name="Lohmar J.M."/>
            <person name="Busman M."/>
            <person name="Brown D.W."/>
            <person name="Naumann T.A."/>
            <person name="Divon H.H."/>
            <person name="Lysoe E."/>
            <person name="Uhlig S."/>
            <person name="Proctor R.H."/>
        </authorList>
    </citation>
    <scope>NUCLEOTIDE SEQUENCE</scope>
    <source>
        <strain evidence="5">NRRL 22465</strain>
    </source>
</reference>
<dbReference type="SUPFAM" id="SSF48403">
    <property type="entry name" value="Ankyrin repeat"/>
    <property type="match status" value="1"/>
</dbReference>
<dbReference type="PANTHER" id="PTHR10039">
    <property type="entry name" value="AMELOGENIN"/>
    <property type="match status" value="1"/>
</dbReference>
<dbReference type="SUPFAM" id="SSF52540">
    <property type="entry name" value="P-loop containing nucleoside triphosphate hydrolases"/>
    <property type="match status" value="1"/>
</dbReference>
<keyword evidence="1" id="KW-0677">Repeat</keyword>
<feature type="compositionally biased region" description="Polar residues" evidence="3">
    <location>
        <begin position="37"/>
        <end position="51"/>
    </location>
</feature>
<evidence type="ECO:0000313" key="6">
    <source>
        <dbReference type="Proteomes" id="UP000635477"/>
    </source>
</evidence>
<dbReference type="EMBL" id="JABEYC010000726">
    <property type="protein sequence ID" value="KAF4974625.1"/>
    <property type="molecule type" value="Genomic_DNA"/>
</dbReference>
<dbReference type="InterPro" id="IPR036770">
    <property type="entry name" value="Ankyrin_rpt-contain_sf"/>
</dbReference>
<comment type="caution">
    <text evidence="5">The sequence shown here is derived from an EMBL/GenBank/DDBJ whole genome shotgun (WGS) entry which is preliminary data.</text>
</comment>
<feature type="region of interest" description="Disordered" evidence="3">
    <location>
        <begin position="28"/>
        <end position="51"/>
    </location>
</feature>
<reference evidence="5" key="2">
    <citation type="submission" date="2020-05" db="EMBL/GenBank/DDBJ databases">
        <authorList>
            <person name="Kim H.-S."/>
            <person name="Proctor R.H."/>
            <person name="Brown D.W."/>
        </authorList>
    </citation>
    <scope>NUCLEOTIDE SEQUENCE</scope>
    <source>
        <strain evidence="5">NRRL 22465</strain>
    </source>
</reference>
<keyword evidence="2" id="KW-0040">ANK repeat</keyword>
<sequence length="1004" mass="112196">MPRDTRSGGSRGSTRRFFSKCLVRKRQDDAAPAPIDSNKQPPAATPSTNVAEDCSVSATDGQAQTESLWTLAFEEDEYKDTTPKCTIGDRQVIWRDYADRVVTSVIAIGDVGVAFAPSPSAPIWGAIKVLLKAHVHQLEDLVAIFGCTDKVLSVVRRGGVYEGLYPGGSLPEELAKDLRLGLLDVYRKSLELLAHVKNHLSRGLTSQFLQALVQAGKGEGLVSDLSTSEASLLRRAHVCEAHISRKRHEQHMELLQSLDEPLKRTHTGVEKLLSQLDEAKYDKVMELISPIPFGDHHLKQSERKTPGTCEWLLKKEAFHEWENSSWSAILWLRGNMGAGKSFLASKVVDRYRSDGVQGNPGNEEGFAYFYCDRSSATQTRAEYILQSYVRQLSRVPGHSYKVPSSIYALYQKARNDGGRSFTKKECYEILPELVNTYSRTTLVLDGLDECDLDDIETLMKSMVQLVTESSRLVKVFIASRKVHAIERHLGPLEESQDLIHVETSDNQEDIERFIETEMNEMGSRWQSVSKDVQRKAKNEITSKSKGMFRFAYLQWQDLKGCETNEDVEFRLKQLPSDLTGAYDDIYSRAKGFHKVILQRAVKWVICAREPFTSDMLCAAVRLGVPKDETTEQALEISSTVFQESTLEGICLHFLVRDAQRKAWSFAHASVAEYFENEHQDWVSRAQEEVTTLVIRFLIHYYTPDDTDSGPGTDSETGSGLKLQDFRNHRHSAWHHNHPLRSYAHDYWVEHVHHLSTLNVETTSVSQALKIWLGIGGPQQPSSHQYQAWVAHLKPGGPPPFNRRWDMGPRLTPSDNFIFGICSLGLHRLLKDWWDEDLDVLQENDYGQDLLALAAYNGHEDLCGILMERGSDVNRDVAKADQTSLGTAIMGGRGTTVELLLANNANPNRILQYHSLICLAAQGYDSAVLKLLLEHGADPNAQCQLCFYGRALTSAVVRRKASAVTWLIEAGASVNVDLDDSWGSPLAAAAYSGAVDSSMGDTGAP</sequence>
<accession>A0A8H4UDN6</accession>
<dbReference type="InterPro" id="IPR002110">
    <property type="entry name" value="Ankyrin_rpt"/>
</dbReference>
<dbReference type="Proteomes" id="UP000635477">
    <property type="component" value="Unassembled WGS sequence"/>
</dbReference>
<evidence type="ECO:0000313" key="5">
    <source>
        <dbReference type="EMBL" id="KAF4974625.1"/>
    </source>
</evidence>
<dbReference type="OrthoDB" id="7464126at2759"/>
<protein>
    <recommendedName>
        <fullName evidence="4">Nephrocystin 3-like N-terminal domain-containing protein</fullName>
    </recommendedName>
</protein>
<proteinExistence type="predicted"/>
<gene>
    <name evidence="5" type="ORF">FZEAL_8484</name>
</gene>
<dbReference type="PROSITE" id="PS50297">
    <property type="entry name" value="ANK_REP_REGION"/>
    <property type="match status" value="1"/>
</dbReference>
<dbReference type="Gene3D" id="1.25.40.20">
    <property type="entry name" value="Ankyrin repeat-containing domain"/>
    <property type="match status" value="1"/>
</dbReference>
<dbReference type="Pfam" id="PF12796">
    <property type="entry name" value="Ank_2"/>
    <property type="match status" value="1"/>
</dbReference>
<keyword evidence="6" id="KW-1185">Reference proteome</keyword>
<feature type="domain" description="Nephrocystin 3-like N-terminal" evidence="4">
    <location>
        <begin position="307"/>
        <end position="480"/>
    </location>
</feature>
<dbReference type="SMART" id="SM00248">
    <property type="entry name" value="ANK"/>
    <property type="match status" value="4"/>
</dbReference>
<evidence type="ECO:0000256" key="2">
    <source>
        <dbReference type="PROSITE-ProRule" id="PRU00023"/>
    </source>
</evidence>
<dbReference type="Pfam" id="PF24883">
    <property type="entry name" value="NPHP3_N"/>
    <property type="match status" value="1"/>
</dbReference>
<dbReference type="PANTHER" id="PTHR10039:SF16">
    <property type="entry name" value="GPI INOSITOL-DEACYLASE"/>
    <property type="match status" value="1"/>
</dbReference>
<dbReference type="PROSITE" id="PS50088">
    <property type="entry name" value="ANK_REPEAT"/>
    <property type="match status" value="1"/>
</dbReference>